<name>A0A396I3V6_MEDTR</name>
<evidence type="ECO:0000313" key="2">
    <source>
        <dbReference type="Proteomes" id="UP000265566"/>
    </source>
</evidence>
<comment type="caution">
    <text evidence="1">The sequence shown here is derived from an EMBL/GenBank/DDBJ whole genome shotgun (WGS) entry which is preliminary data.</text>
</comment>
<organism evidence="1 2">
    <name type="scientific">Medicago truncatula</name>
    <name type="common">Barrel medic</name>
    <name type="synonym">Medicago tribuloides</name>
    <dbReference type="NCBI Taxonomy" id="3880"/>
    <lineage>
        <taxon>Eukaryota</taxon>
        <taxon>Viridiplantae</taxon>
        <taxon>Streptophyta</taxon>
        <taxon>Embryophyta</taxon>
        <taxon>Tracheophyta</taxon>
        <taxon>Spermatophyta</taxon>
        <taxon>Magnoliopsida</taxon>
        <taxon>eudicotyledons</taxon>
        <taxon>Gunneridae</taxon>
        <taxon>Pentapetalae</taxon>
        <taxon>rosids</taxon>
        <taxon>fabids</taxon>
        <taxon>Fabales</taxon>
        <taxon>Fabaceae</taxon>
        <taxon>Papilionoideae</taxon>
        <taxon>50 kb inversion clade</taxon>
        <taxon>NPAAA clade</taxon>
        <taxon>Hologalegina</taxon>
        <taxon>IRL clade</taxon>
        <taxon>Trifolieae</taxon>
        <taxon>Medicago</taxon>
    </lineage>
</organism>
<gene>
    <name evidence="1" type="ORF">MtrunA17_Chr4g0024131</name>
</gene>
<evidence type="ECO:0000313" key="1">
    <source>
        <dbReference type="EMBL" id="RHN60289.1"/>
    </source>
</evidence>
<reference evidence="2" key="1">
    <citation type="journal article" date="2018" name="Nat. Plants">
        <title>Whole-genome landscape of Medicago truncatula symbiotic genes.</title>
        <authorList>
            <person name="Pecrix Y."/>
            <person name="Staton S.E."/>
            <person name="Sallet E."/>
            <person name="Lelandais-Briere C."/>
            <person name="Moreau S."/>
            <person name="Carrere S."/>
            <person name="Blein T."/>
            <person name="Jardinaud M.F."/>
            <person name="Latrasse D."/>
            <person name="Zouine M."/>
            <person name="Zahm M."/>
            <person name="Kreplak J."/>
            <person name="Mayjonade B."/>
            <person name="Satge C."/>
            <person name="Perez M."/>
            <person name="Cauet S."/>
            <person name="Marande W."/>
            <person name="Chantry-Darmon C."/>
            <person name="Lopez-Roques C."/>
            <person name="Bouchez O."/>
            <person name="Berard A."/>
            <person name="Debelle F."/>
            <person name="Munos S."/>
            <person name="Bendahmane A."/>
            <person name="Berges H."/>
            <person name="Niebel A."/>
            <person name="Buitink J."/>
            <person name="Frugier F."/>
            <person name="Benhamed M."/>
            <person name="Crespi M."/>
            <person name="Gouzy J."/>
            <person name="Gamas P."/>
        </authorList>
    </citation>
    <scope>NUCLEOTIDE SEQUENCE [LARGE SCALE GENOMIC DNA]</scope>
    <source>
        <strain evidence="2">cv. Jemalong A17</strain>
    </source>
</reference>
<sequence>MIVLVIRLRSNNCITDTSDRRHVERTMSILNIDTTLIYAVTFCFFKTR</sequence>
<dbReference type="Gramene" id="rna22577">
    <property type="protein sequence ID" value="RHN60289.1"/>
    <property type="gene ID" value="gene22577"/>
</dbReference>
<protein>
    <submittedName>
        <fullName evidence="1">Uncharacterized protein</fullName>
    </submittedName>
</protein>
<dbReference type="Proteomes" id="UP000265566">
    <property type="component" value="Chromosome 4"/>
</dbReference>
<proteinExistence type="predicted"/>
<dbReference type="EMBL" id="PSQE01000004">
    <property type="protein sequence ID" value="RHN60289.1"/>
    <property type="molecule type" value="Genomic_DNA"/>
</dbReference>
<accession>A0A396I3V6</accession>
<dbReference type="AlphaFoldDB" id="A0A396I3V6"/>